<accession>A0A226D5C2</accession>
<dbReference type="AlphaFoldDB" id="A0A226D5C2"/>
<dbReference type="Proteomes" id="UP000198287">
    <property type="component" value="Unassembled WGS sequence"/>
</dbReference>
<dbReference type="Pfam" id="PF00004">
    <property type="entry name" value="AAA"/>
    <property type="match status" value="1"/>
</dbReference>
<evidence type="ECO:0000256" key="1">
    <source>
        <dbReference type="SAM" id="MobiDB-lite"/>
    </source>
</evidence>
<proteinExistence type="predicted"/>
<dbReference type="InterPro" id="IPR050168">
    <property type="entry name" value="AAA_ATPase_domain"/>
</dbReference>
<gene>
    <name evidence="3" type="ORF">Fcan01_24962</name>
</gene>
<keyword evidence="4" id="KW-1185">Reference proteome</keyword>
<feature type="compositionally biased region" description="Basic and acidic residues" evidence="1">
    <location>
        <begin position="151"/>
        <end position="179"/>
    </location>
</feature>
<dbReference type="InterPro" id="IPR003959">
    <property type="entry name" value="ATPase_AAA_core"/>
</dbReference>
<dbReference type="OrthoDB" id="5421at2759"/>
<sequence length="420" mass="46582">MASYVFQLFKKVFFSVDKKSESGEKSGGKRKYCEMGVGTGDDLETTPPPRKKLNLGTKPPEQIPPVSAPTMDEVRRKSCTNFGDLVKFEETFGLPPPTLISGEIGEGSVDKTTPTVATSTSTSTNTSDTPTTTPTTTADTKTTKVAPTDTKSSKTDSTEAKGDDPKAEAEKKEKEEEEFIKSHEVHVVANGRHGISTQPPPDFSSPSLQNYDLNNQIDFLRKNVINPIKCRELYKTGNISLPKGIYFHGGDINCQALLLVKALATELGKEFGDGAKPLRIFRRWKVDVFSKYSGDGGAEVFVDWLFSAATKFQPSIIFIENLDQFGSYCRHDIFTNHELVAKLGERMDTLIPGEVLVIATIAAPTRTFQSLNDVHRFTKFLQFPTTITPKGILGCLKMLTETWTETWMFPKPPWKPETKF</sequence>
<dbReference type="GO" id="GO:0005524">
    <property type="term" value="F:ATP binding"/>
    <property type="evidence" value="ECO:0007669"/>
    <property type="project" value="InterPro"/>
</dbReference>
<dbReference type="Gene3D" id="3.40.50.300">
    <property type="entry name" value="P-loop containing nucleotide triphosphate hydrolases"/>
    <property type="match status" value="1"/>
</dbReference>
<evidence type="ECO:0000313" key="4">
    <source>
        <dbReference type="Proteomes" id="UP000198287"/>
    </source>
</evidence>
<feature type="compositionally biased region" description="Basic and acidic residues" evidence="1">
    <location>
        <begin position="18"/>
        <end position="33"/>
    </location>
</feature>
<dbReference type="GO" id="GO:0016887">
    <property type="term" value="F:ATP hydrolysis activity"/>
    <property type="evidence" value="ECO:0007669"/>
    <property type="project" value="InterPro"/>
</dbReference>
<dbReference type="EMBL" id="LNIX01000034">
    <property type="protein sequence ID" value="OXA40270.1"/>
    <property type="molecule type" value="Genomic_DNA"/>
</dbReference>
<dbReference type="InterPro" id="IPR027417">
    <property type="entry name" value="P-loop_NTPase"/>
</dbReference>
<feature type="compositionally biased region" description="Low complexity" evidence="1">
    <location>
        <begin position="110"/>
        <end position="150"/>
    </location>
</feature>
<feature type="region of interest" description="Disordered" evidence="1">
    <location>
        <begin position="18"/>
        <end position="73"/>
    </location>
</feature>
<name>A0A226D5C2_FOLCA</name>
<reference evidence="3 4" key="1">
    <citation type="submission" date="2015-12" db="EMBL/GenBank/DDBJ databases">
        <title>The genome of Folsomia candida.</title>
        <authorList>
            <person name="Faddeeva A."/>
            <person name="Derks M.F."/>
            <person name="Anvar Y."/>
            <person name="Smit S."/>
            <person name="Van Straalen N."/>
            <person name="Roelofs D."/>
        </authorList>
    </citation>
    <scope>NUCLEOTIDE SEQUENCE [LARGE SCALE GENOMIC DNA]</scope>
    <source>
        <strain evidence="3 4">VU population</strain>
        <tissue evidence="3">Whole body</tissue>
    </source>
</reference>
<dbReference type="PANTHER" id="PTHR23077">
    <property type="entry name" value="AAA-FAMILY ATPASE"/>
    <property type="match status" value="1"/>
</dbReference>
<comment type="caution">
    <text evidence="3">The sequence shown here is derived from an EMBL/GenBank/DDBJ whole genome shotgun (WGS) entry which is preliminary data.</text>
</comment>
<evidence type="ECO:0000313" key="3">
    <source>
        <dbReference type="EMBL" id="OXA40270.1"/>
    </source>
</evidence>
<evidence type="ECO:0000259" key="2">
    <source>
        <dbReference type="Pfam" id="PF00004"/>
    </source>
</evidence>
<protein>
    <submittedName>
        <fullName evidence="3">Tat-binding 7</fullName>
    </submittedName>
</protein>
<organism evidence="3 4">
    <name type="scientific">Folsomia candida</name>
    <name type="common">Springtail</name>
    <dbReference type="NCBI Taxonomy" id="158441"/>
    <lineage>
        <taxon>Eukaryota</taxon>
        <taxon>Metazoa</taxon>
        <taxon>Ecdysozoa</taxon>
        <taxon>Arthropoda</taxon>
        <taxon>Hexapoda</taxon>
        <taxon>Collembola</taxon>
        <taxon>Entomobryomorpha</taxon>
        <taxon>Isotomoidea</taxon>
        <taxon>Isotomidae</taxon>
        <taxon>Proisotominae</taxon>
        <taxon>Folsomia</taxon>
    </lineage>
</organism>
<feature type="domain" description="ATPase AAA-type core" evidence="2">
    <location>
        <begin position="258"/>
        <end position="384"/>
    </location>
</feature>
<feature type="region of interest" description="Disordered" evidence="1">
    <location>
        <begin position="97"/>
        <end position="179"/>
    </location>
</feature>
<dbReference type="STRING" id="158441.A0A226D5C2"/>